<feature type="compositionally biased region" description="Low complexity" evidence="8">
    <location>
        <begin position="458"/>
        <end position="476"/>
    </location>
</feature>
<dbReference type="Gene3D" id="3.30.450.40">
    <property type="match status" value="1"/>
</dbReference>
<keyword evidence="5 12" id="KW-0418">Kinase</keyword>
<dbReference type="Pfam" id="PF02518">
    <property type="entry name" value="HATPase_c"/>
    <property type="match status" value="1"/>
</dbReference>
<feature type="compositionally biased region" description="Polar residues" evidence="8">
    <location>
        <begin position="702"/>
        <end position="720"/>
    </location>
</feature>
<feature type="domain" description="Protein kinase" evidence="9">
    <location>
        <begin position="50"/>
        <end position="399"/>
    </location>
</feature>
<dbReference type="InterPro" id="IPR003018">
    <property type="entry name" value="GAF"/>
</dbReference>
<dbReference type="PRINTS" id="PR00344">
    <property type="entry name" value="BCTRLSENSOR"/>
</dbReference>
<dbReference type="PROSITE" id="PS50110">
    <property type="entry name" value="RESPONSE_REGULATORY"/>
    <property type="match status" value="1"/>
</dbReference>
<dbReference type="GO" id="GO:0004673">
    <property type="term" value="F:protein histidine kinase activity"/>
    <property type="evidence" value="ECO:0007669"/>
    <property type="project" value="UniProtKB-EC"/>
</dbReference>
<dbReference type="InterPro" id="IPR036097">
    <property type="entry name" value="HisK_dim/P_sf"/>
</dbReference>
<dbReference type="Proteomes" id="UP001642406">
    <property type="component" value="Unassembled WGS sequence"/>
</dbReference>
<dbReference type="CDD" id="cd16922">
    <property type="entry name" value="HATPase_EvgS-ArcB-TorS-like"/>
    <property type="match status" value="1"/>
</dbReference>
<dbReference type="Pfam" id="PF13191">
    <property type="entry name" value="AAA_16"/>
    <property type="match status" value="1"/>
</dbReference>
<dbReference type="SUPFAM" id="SSF56112">
    <property type="entry name" value="Protein kinase-like (PK-like)"/>
    <property type="match status" value="1"/>
</dbReference>
<dbReference type="InterPro" id="IPR003594">
    <property type="entry name" value="HATPase_dom"/>
</dbReference>
<reference evidence="12 13" key="1">
    <citation type="submission" date="2024-01" db="EMBL/GenBank/DDBJ databases">
        <authorList>
            <person name="Allen C."/>
            <person name="Tagirdzhanova G."/>
        </authorList>
    </citation>
    <scope>NUCLEOTIDE SEQUENCE [LARGE SCALE GENOMIC DNA]</scope>
</reference>
<evidence type="ECO:0000256" key="7">
    <source>
        <dbReference type="SAM" id="Coils"/>
    </source>
</evidence>
<feature type="region of interest" description="Disordered" evidence="8">
    <location>
        <begin position="536"/>
        <end position="563"/>
    </location>
</feature>
<keyword evidence="4 12" id="KW-0808">Transferase</keyword>
<dbReference type="CDD" id="cd17546">
    <property type="entry name" value="REC_hyHK_CKI1_RcsC-like"/>
    <property type="match status" value="1"/>
</dbReference>
<feature type="domain" description="Histidine kinase" evidence="10">
    <location>
        <begin position="1998"/>
        <end position="2224"/>
    </location>
</feature>
<keyword evidence="7" id="KW-0175">Coiled coil</keyword>
<feature type="compositionally biased region" description="Pro residues" evidence="8">
    <location>
        <begin position="2544"/>
        <end position="2554"/>
    </location>
</feature>
<protein>
    <recommendedName>
        <fullName evidence="2">histidine kinase</fullName>
        <ecNumber evidence="2">2.7.13.3</ecNumber>
    </recommendedName>
</protein>
<dbReference type="PROSITE" id="PS50011">
    <property type="entry name" value="PROTEIN_KINASE_DOM"/>
    <property type="match status" value="1"/>
</dbReference>
<feature type="compositionally biased region" description="Polar residues" evidence="8">
    <location>
        <begin position="490"/>
        <end position="503"/>
    </location>
</feature>
<evidence type="ECO:0000256" key="6">
    <source>
        <dbReference type="PROSITE-ProRule" id="PRU00169"/>
    </source>
</evidence>
<dbReference type="PROSITE" id="PS50109">
    <property type="entry name" value="HIS_KIN"/>
    <property type="match status" value="1"/>
</dbReference>
<dbReference type="Pfam" id="PF13185">
    <property type="entry name" value="GAF_2"/>
    <property type="match status" value="1"/>
</dbReference>
<dbReference type="InterPro" id="IPR003661">
    <property type="entry name" value="HisK_dim/P_dom"/>
</dbReference>
<feature type="region of interest" description="Disordered" evidence="8">
    <location>
        <begin position="702"/>
        <end position="751"/>
    </location>
</feature>
<feature type="region of interest" description="Disordered" evidence="8">
    <location>
        <begin position="2439"/>
        <end position="2642"/>
    </location>
</feature>
<dbReference type="InterPro" id="IPR041664">
    <property type="entry name" value="AAA_16"/>
</dbReference>
<dbReference type="InterPro" id="IPR029016">
    <property type="entry name" value="GAF-like_dom_sf"/>
</dbReference>
<dbReference type="EC" id="2.7.13.3" evidence="2"/>
<dbReference type="PANTHER" id="PTHR43047">
    <property type="entry name" value="TWO-COMPONENT HISTIDINE PROTEIN KINASE"/>
    <property type="match status" value="1"/>
</dbReference>
<organism evidence="12 13">
    <name type="scientific">Sporothrix bragantina</name>
    <dbReference type="NCBI Taxonomy" id="671064"/>
    <lineage>
        <taxon>Eukaryota</taxon>
        <taxon>Fungi</taxon>
        <taxon>Dikarya</taxon>
        <taxon>Ascomycota</taxon>
        <taxon>Pezizomycotina</taxon>
        <taxon>Sordariomycetes</taxon>
        <taxon>Sordariomycetidae</taxon>
        <taxon>Ophiostomatales</taxon>
        <taxon>Ophiostomataceae</taxon>
        <taxon>Sporothrix</taxon>
    </lineage>
</organism>
<dbReference type="InterPro" id="IPR011006">
    <property type="entry name" value="CheY-like_superfamily"/>
</dbReference>
<dbReference type="SUPFAM" id="SSF52172">
    <property type="entry name" value="CheY-like"/>
    <property type="match status" value="1"/>
</dbReference>
<name>A0ABP0API3_9PEZI</name>
<dbReference type="Gene3D" id="3.40.50.2300">
    <property type="match status" value="1"/>
</dbReference>
<dbReference type="InterPro" id="IPR027417">
    <property type="entry name" value="P-loop_NTPase"/>
</dbReference>
<dbReference type="SUPFAM" id="SSF52540">
    <property type="entry name" value="P-loop containing nucleoside triphosphate hydrolases"/>
    <property type="match status" value="1"/>
</dbReference>
<feature type="compositionally biased region" description="Polar residues" evidence="8">
    <location>
        <begin position="2525"/>
        <end position="2534"/>
    </location>
</feature>
<feature type="modified residue" description="4-aspartylphosphate" evidence="6">
    <location>
        <position position="2368"/>
    </location>
</feature>
<comment type="caution">
    <text evidence="12">The sequence shown here is derived from an EMBL/GenBank/DDBJ whole genome shotgun (WGS) entry which is preliminary data.</text>
</comment>
<feature type="compositionally biased region" description="Polar residues" evidence="8">
    <location>
        <begin position="2442"/>
        <end position="2455"/>
    </location>
</feature>
<feature type="compositionally biased region" description="Polar residues" evidence="8">
    <location>
        <begin position="80"/>
        <end position="98"/>
    </location>
</feature>
<evidence type="ECO:0000313" key="13">
    <source>
        <dbReference type="Proteomes" id="UP001642406"/>
    </source>
</evidence>
<dbReference type="SUPFAM" id="SSF55781">
    <property type="entry name" value="GAF domain-like"/>
    <property type="match status" value="1"/>
</dbReference>
<dbReference type="Gene3D" id="3.30.565.10">
    <property type="entry name" value="Histidine kinase-like ATPase, C-terminal domain"/>
    <property type="match status" value="1"/>
</dbReference>
<feature type="region of interest" description="Disordered" evidence="8">
    <location>
        <begin position="2269"/>
        <end position="2295"/>
    </location>
</feature>
<feature type="compositionally biased region" description="Low complexity" evidence="8">
    <location>
        <begin position="63"/>
        <end position="75"/>
    </location>
</feature>
<feature type="domain" description="Response regulatory" evidence="11">
    <location>
        <begin position="2313"/>
        <end position="2437"/>
    </location>
</feature>
<dbReference type="PANTHER" id="PTHR43047:SF46">
    <property type="entry name" value="HISTIDINE KINASE_RESPONSE REGULATOR, PUTATIVE (AFU_ORTHOLOGUE AFUA_3G12550)-RELATED"/>
    <property type="match status" value="1"/>
</dbReference>
<dbReference type="EMBL" id="CAWUHC010000002">
    <property type="protein sequence ID" value="CAK7209152.1"/>
    <property type="molecule type" value="Genomic_DNA"/>
</dbReference>
<evidence type="ECO:0000313" key="12">
    <source>
        <dbReference type="EMBL" id="CAK7209152.1"/>
    </source>
</evidence>
<dbReference type="InterPro" id="IPR004358">
    <property type="entry name" value="Sig_transdc_His_kin-like_C"/>
</dbReference>
<dbReference type="SMART" id="SM00448">
    <property type="entry name" value="REC"/>
    <property type="match status" value="1"/>
</dbReference>
<keyword evidence="13" id="KW-1185">Reference proteome</keyword>
<dbReference type="Gene3D" id="1.10.510.10">
    <property type="entry name" value="Transferase(Phosphotransferase) domain 1"/>
    <property type="match status" value="1"/>
</dbReference>
<dbReference type="Gene3D" id="1.10.287.130">
    <property type="match status" value="1"/>
</dbReference>
<dbReference type="InterPro" id="IPR036890">
    <property type="entry name" value="HATPase_C_sf"/>
</dbReference>
<evidence type="ECO:0000256" key="5">
    <source>
        <dbReference type="ARBA" id="ARBA00022777"/>
    </source>
</evidence>
<dbReference type="InterPro" id="IPR001789">
    <property type="entry name" value="Sig_transdc_resp-reg_receiver"/>
</dbReference>
<sequence>MDTSAGPSVDDSLDPPAHIFDRLRQIAGYTWDETLRPLHTSYDNWHVFGTRFVSPFSTSSISTVHSSHVSSPSPIGRLASSRTSPADGSLFSPTTTELSSDHTASASPAPSSIALATVNEALVEEAVVARISYHVLREERSFHIVKNMNQSVDPEGEHIAKPVDLLRLAPHPSDRGPLLVAIYQSPGRSNMSKYIDLGPAFYFARRMGDNWEAYIKPNINLGPPISLELFLEFAIGATQCLEMIHHSQNIVHGEIRGDAFHFNADTLKVKLVSFGSGLRSFEHGLMSTGWAALSKELGAINKLLYISPEQTGRMPAEPDSRTDIYSLGVLFWTLLTQQPVFEGELPLDIVQGVLGRRILNVSTVRLDVPDAIGRIVQKCTAKNVNDRYHSASGLRHDLVEVRNHLANGDLAALKDWQVASRDVSSFFMLPTGMIGREEAREELLKVIERVAKSHAMNSKSGGSRFSDGSSFSADFQDTADGSSEGGGSSLDGTNPRSGSFTHTVASDPRIARSSFHPSFQSAESFTFSADTLSSNHSNPGLVRHPQRSWERHQSVSFDPKSPLDSILAEREGSSRHTGNSLNAESAASLSRQLGSAKFRRRGHCEIVTIEGAGGLGKSCLVQSVLNEARRRGYCATAKFDKANKTAFGPLLGLLSSLFRQVWGERNTDTPFHQSLKQYVWPIWPMLHPLLGLPEFLFNNPDGSQLPSRQPASPHASTTSFHSKRPRAAELRRRGSSPGSSMSSSFGHIQNGSAHGSIRSSYSASQDFLRAGASTKSIRLMNTVLDVLRLFTNHKFICFCIDDLHFADDESLELISQIIGARLRMVIIVTYRPEEVSPERVMSILNPLDPEDFKKKKGPTVTRIQLRPLNEDEIIRYVAITLSRPEAEVNALAVVLQAKTAGNPFFMREMLSACYRRRCIKYDYHNSVWRYDLNRVFEQFQGDSDYDLLNTDFVTNRLMELPPASRAILGWAALIGSSFSFDLICHLLSGEFNFYDGTCPGPKNEHSHVVFSQEDAVVGLQAAVQACILVSSETDDGFRFAHDRYIVAASDLAVCNTQKMHYVIARTLMEYYSDDLSLQEVTASHICDAVEILNVRVPRRYAYRKLLFECGRKATENGARPTAAKYYSNAIGLLQPNAWEDDGDDVSYEETLQLYVRAAECYLYVGHQSLANSILDTIYQCAKLAIDKAPAWIIQSRIHAQNGNADLALSCLKGSLKDLGVSVVDDPMFEQCDRDYEKLVEQIKGMDRLDLQSRATSEDPNMASIGAVLAEAASISWWSDGNYFYHLSIVMIKMHLESGAYPQSGMGFLHMAMVAIARFNQVQFGADLGSIALELLDRFREPFTMARGYMIFANFVGHIQYPLPMAITQLEIAIEYGASAGDRVTAILGYGLSAMVRFFSSEPCTDLEAFCQYCCEELPNWQDDFHGGALLTAVRQASRALQGKTTTSNALGVMNDEQHISSEYKEWLQACTTNSERSMLIYETMEVVPLYLYGHYDRVIELSERCIARGYLLVSSRNTRLVMLFYGLALAGLELRQQHLPQINSEESGSQRVDRLEATISKIKELSQSIRDWAQVSDINYFSWYTLLDAQVSELTRDCGHAIYQYEEALDHAAEHDFLFEEALGNYLMAGAFIRRRARRSARSALRDAVGLYRQLAAVGVADRIEEEHSLLLRGPTRNLRTVDAGVQTDFAADTSPVQFRANANEEVRPAGDNMAVGGDSSMAELKGERIGVWRGAMQVETESGAAGLPALDMIDLHAILQSSQVISSELRVDELLKTMCDVILQTCGGSATQAAIVVQDEGGPDWCVAASGEPEKGAASHRPGVPLKGTCMVAENVVLYSMRFREPVFVPDLISDERFGNVPDCWIEKNPRSKSVISIPICHASNPLLGVLYLEGLPGAFTDRNVTVLQLLVNQIGISYSNALSIKAIEKVSAENRSMVTMQKTALRKAIDAENKAKAAEKEAKRNVILAEAAEAEAKRNVKLAEEATKAKSIFLANVSHELRTPLNGVIGNSELLRDSNLAPEQQEMAEAIRLSADLLLIVINDILDFSRMEAEKMKLYITAFNPKELMPEVVRAASYRNQDKTKAGVVDIIKQINLPPDLFVFGDPVRLHQVLGNLIGNSIKFTERGTITVGARVDAQTKGTVTLTFWVEDTGIGIPPEQLAKLFQPFSQADTSTARKYGGSGLGLSICKSLIETIMKGKIYLESTENVGTRVWFTVTFDKAQENATTSDIPATVPASSPQGDDNSSSPVTSSFDLESALTNPAALKRSTQQSHPLALQHTSSPVPASAEEAVSTNPYMDLSNIDHDQLRVCIAEDNPINRKIAIQYVQRLGYKTADAYDNGQKAVEALRAKAKEGVPYHIVLMDVQMPVLDGYEATKLLRRDPIQEVREVLVIAMTASAIQGDREKCLAAGMNDYLAKPVKSEVLKSKLDAYIGSPPGSVQDSTRNDQAATAATHGNHHSHHSHRHHSNHSHGHIQTHNATDQAAQPAPMPSESEPPTTSAPNPPADVPTTKRQPKKLTKTRTSFDANVNTPPASAATTPSPPPPSPAGTPPIGQEKLKPTPSVLQKKNLPKRLISSHSPVRDGAENVNNSGTGLGMYGDSQNGSYNSSYHSGPQVVTDAKSNNGSMGVPPTGGQHQL</sequence>
<dbReference type="Pfam" id="PF00512">
    <property type="entry name" value="HisKA"/>
    <property type="match status" value="1"/>
</dbReference>
<dbReference type="SUPFAM" id="SSF55874">
    <property type="entry name" value="ATPase domain of HSP90 chaperone/DNA topoisomerase II/histidine kinase"/>
    <property type="match status" value="1"/>
</dbReference>
<evidence type="ECO:0000259" key="10">
    <source>
        <dbReference type="PROSITE" id="PS50109"/>
    </source>
</evidence>
<dbReference type="CDD" id="cd00082">
    <property type="entry name" value="HisKA"/>
    <property type="match status" value="1"/>
</dbReference>
<feature type="region of interest" description="Disordered" evidence="8">
    <location>
        <begin position="456"/>
        <end position="503"/>
    </location>
</feature>
<feature type="region of interest" description="Disordered" evidence="8">
    <location>
        <begin position="2230"/>
        <end position="2257"/>
    </location>
</feature>
<dbReference type="InterPro" id="IPR005467">
    <property type="entry name" value="His_kinase_dom"/>
</dbReference>
<keyword evidence="3 6" id="KW-0597">Phosphoprotein</keyword>
<gene>
    <name evidence="12" type="primary">CHK1</name>
    <name evidence="12" type="ORF">SBRCBS47491_000340</name>
</gene>
<dbReference type="SMART" id="SM00220">
    <property type="entry name" value="S_TKc"/>
    <property type="match status" value="1"/>
</dbReference>
<comment type="catalytic activity">
    <reaction evidence="1">
        <text>ATP + protein L-histidine = ADP + protein N-phospho-L-histidine.</text>
        <dbReference type="EC" id="2.7.13.3"/>
    </reaction>
</comment>
<dbReference type="SUPFAM" id="SSF47384">
    <property type="entry name" value="Homodimeric domain of signal transducing histidine kinase"/>
    <property type="match status" value="1"/>
</dbReference>
<feature type="region of interest" description="Disordered" evidence="8">
    <location>
        <begin position="63"/>
        <end position="108"/>
    </location>
</feature>
<feature type="compositionally biased region" description="Polar residues" evidence="8">
    <location>
        <begin position="2604"/>
        <end position="2616"/>
    </location>
</feature>
<feature type="coiled-coil region" evidence="7">
    <location>
        <begin position="1943"/>
        <end position="1979"/>
    </location>
</feature>
<feature type="compositionally biased region" description="Low complexity" evidence="8">
    <location>
        <begin position="2487"/>
        <end position="2505"/>
    </location>
</feature>
<evidence type="ECO:0000256" key="1">
    <source>
        <dbReference type="ARBA" id="ARBA00000085"/>
    </source>
</evidence>
<accession>A0ABP0API3</accession>
<dbReference type="SMART" id="SM00387">
    <property type="entry name" value="HATPase_c"/>
    <property type="match status" value="1"/>
</dbReference>
<feature type="compositionally biased region" description="Polar residues" evidence="8">
    <location>
        <begin position="2271"/>
        <end position="2288"/>
    </location>
</feature>
<feature type="compositionally biased region" description="Basic residues" evidence="8">
    <location>
        <begin position="2460"/>
        <end position="2479"/>
    </location>
</feature>
<evidence type="ECO:0000256" key="4">
    <source>
        <dbReference type="ARBA" id="ARBA00022679"/>
    </source>
</evidence>
<dbReference type="InterPro" id="IPR011009">
    <property type="entry name" value="Kinase-like_dom_sf"/>
</dbReference>
<dbReference type="Pfam" id="PF00072">
    <property type="entry name" value="Response_reg"/>
    <property type="match status" value="1"/>
</dbReference>
<dbReference type="InterPro" id="IPR000719">
    <property type="entry name" value="Prot_kinase_dom"/>
</dbReference>
<evidence type="ECO:0000256" key="3">
    <source>
        <dbReference type="ARBA" id="ARBA00022553"/>
    </source>
</evidence>
<proteinExistence type="predicted"/>
<evidence type="ECO:0000259" key="9">
    <source>
        <dbReference type="PROSITE" id="PS50011"/>
    </source>
</evidence>
<evidence type="ECO:0000259" key="11">
    <source>
        <dbReference type="PROSITE" id="PS50110"/>
    </source>
</evidence>
<feature type="compositionally biased region" description="Low complexity" evidence="8">
    <location>
        <begin position="735"/>
        <end position="746"/>
    </location>
</feature>
<evidence type="ECO:0000256" key="2">
    <source>
        <dbReference type="ARBA" id="ARBA00012438"/>
    </source>
</evidence>
<evidence type="ECO:0000256" key="8">
    <source>
        <dbReference type="SAM" id="MobiDB-lite"/>
    </source>
</evidence>
<dbReference type="SMART" id="SM00388">
    <property type="entry name" value="HisKA"/>
    <property type="match status" value="1"/>
</dbReference>